<dbReference type="EMBL" id="WCUA01000101">
    <property type="protein sequence ID" value="KAB4179753.1"/>
    <property type="molecule type" value="Genomic_DNA"/>
</dbReference>
<protein>
    <submittedName>
        <fullName evidence="2">Tetratricopeptide repeat protein</fullName>
    </submittedName>
</protein>
<dbReference type="InterPro" id="IPR019734">
    <property type="entry name" value="TPR_rpt"/>
</dbReference>
<dbReference type="SUPFAM" id="SSF48452">
    <property type="entry name" value="TPR-like"/>
    <property type="match status" value="1"/>
</dbReference>
<evidence type="ECO:0000313" key="3">
    <source>
        <dbReference type="Proteomes" id="UP000442334"/>
    </source>
</evidence>
<dbReference type="AlphaFoldDB" id="A0A7J5GRD7"/>
<dbReference type="Proteomes" id="UP000442334">
    <property type="component" value="Unassembled WGS sequence"/>
</dbReference>
<gene>
    <name evidence="2" type="ORF">GAQ34_22330</name>
</gene>
<name>A0A7J5GRD7_BACUN</name>
<dbReference type="PANTHER" id="PTHR12558">
    <property type="entry name" value="CELL DIVISION CYCLE 16,23,27"/>
    <property type="match status" value="1"/>
</dbReference>
<accession>A0A7J5GRD7</accession>
<evidence type="ECO:0000256" key="1">
    <source>
        <dbReference type="PROSITE-ProRule" id="PRU00339"/>
    </source>
</evidence>
<dbReference type="PROSITE" id="PS50005">
    <property type="entry name" value="TPR"/>
    <property type="match status" value="1"/>
</dbReference>
<dbReference type="SMART" id="SM00028">
    <property type="entry name" value="TPR"/>
    <property type="match status" value="3"/>
</dbReference>
<sequence>MQDKYGILHATRGLGNVYAIQDEEEKALSYYQKALSIAQSIKDSLWENAIFCDIAKVYDDQGLYIEAKKQIDLALRYAPSNINLSPTYFWKGSILYNLEETDSAIHYLSRASTKANIYTKASIYQTLYEINKENKNYEQAILYNDTALTCYDSIQKIIHHTEINNLIKKHSIYI</sequence>
<reference evidence="2 3" key="1">
    <citation type="journal article" date="2019" name="Nat. Med.">
        <title>A library of human gut bacterial isolates paired with longitudinal multiomics data enables mechanistic microbiome research.</title>
        <authorList>
            <person name="Poyet M."/>
            <person name="Groussin M."/>
            <person name="Gibbons S.M."/>
            <person name="Avila-Pacheco J."/>
            <person name="Jiang X."/>
            <person name="Kearney S.M."/>
            <person name="Perrotta A.R."/>
            <person name="Berdy B."/>
            <person name="Zhao S."/>
            <person name="Lieberman T.D."/>
            <person name="Swanson P.K."/>
            <person name="Smith M."/>
            <person name="Roesemann S."/>
            <person name="Alexander J.E."/>
            <person name="Rich S.A."/>
            <person name="Livny J."/>
            <person name="Vlamakis H."/>
            <person name="Clish C."/>
            <person name="Bullock K."/>
            <person name="Deik A."/>
            <person name="Scott J."/>
            <person name="Pierce K.A."/>
            <person name="Xavier R.J."/>
            <person name="Alm E.J."/>
        </authorList>
    </citation>
    <scope>NUCLEOTIDE SEQUENCE [LARGE SCALE GENOMIC DNA]</scope>
    <source>
        <strain evidence="2 3">BIOML-A21</strain>
    </source>
</reference>
<proteinExistence type="predicted"/>
<keyword evidence="1" id="KW-0802">TPR repeat</keyword>
<dbReference type="PANTHER" id="PTHR12558:SF13">
    <property type="entry name" value="CELL DIVISION CYCLE PROTEIN 27 HOMOLOG"/>
    <property type="match status" value="1"/>
</dbReference>
<dbReference type="InterPro" id="IPR011990">
    <property type="entry name" value="TPR-like_helical_dom_sf"/>
</dbReference>
<dbReference type="Gene3D" id="1.25.40.10">
    <property type="entry name" value="Tetratricopeptide repeat domain"/>
    <property type="match status" value="1"/>
</dbReference>
<feature type="repeat" description="TPR" evidence="1">
    <location>
        <begin position="8"/>
        <end position="41"/>
    </location>
</feature>
<dbReference type="Pfam" id="PF13181">
    <property type="entry name" value="TPR_8"/>
    <property type="match status" value="1"/>
</dbReference>
<organism evidence="2 3">
    <name type="scientific">Bacteroides uniformis</name>
    <dbReference type="NCBI Taxonomy" id="820"/>
    <lineage>
        <taxon>Bacteria</taxon>
        <taxon>Pseudomonadati</taxon>
        <taxon>Bacteroidota</taxon>
        <taxon>Bacteroidia</taxon>
        <taxon>Bacteroidales</taxon>
        <taxon>Bacteroidaceae</taxon>
        <taxon>Bacteroides</taxon>
    </lineage>
</organism>
<comment type="caution">
    <text evidence="2">The sequence shown here is derived from an EMBL/GenBank/DDBJ whole genome shotgun (WGS) entry which is preliminary data.</text>
</comment>
<evidence type="ECO:0000313" key="2">
    <source>
        <dbReference type="EMBL" id="KAB4179753.1"/>
    </source>
</evidence>
<dbReference type="Pfam" id="PF13424">
    <property type="entry name" value="TPR_12"/>
    <property type="match status" value="1"/>
</dbReference>